<dbReference type="GO" id="GO:0030288">
    <property type="term" value="C:outer membrane-bounded periplasmic space"/>
    <property type="evidence" value="ECO:0007669"/>
    <property type="project" value="TreeGrafter"/>
</dbReference>
<evidence type="ECO:0000256" key="2">
    <source>
        <dbReference type="ARBA" id="ARBA00008814"/>
    </source>
</evidence>
<evidence type="ECO:0000256" key="3">
    <source>
        <dbReference type="ARBA" id="ARBA00022448"/>
    </source>
</evidence>
<evidence type="ECO:0000313" key="7">
    <source>
        <dbReference type="Proteomes" id="UP000199520"/>
    </source>
</evidence>
<name>A0A1I4IIC7_9FIRM</name>
<dbReference type="Proteomes" id="UP000199520">
    <property type="component" value="Unassembled WGS sequence"/>
</dbReference>
<dbReference type="PROSITE" id="PS50983">
    <property type="entry name" value="FE_B12_PBP"/>
    <property type="match status" value="1"/>
</dbReference>
<evidence type="ECO:0000256" key="4">
    <source>
        <dbReference type="ARBA" id="ARBA00022729"/>
    </source>
</evidence>
<dbReference type="InterPro" id="IPR051313">
    <property type="entry name" value="Bact_iron-sidero_bind"/>
</dbReference>
<sequence length="323" mass="35806">MKRIVVILLSLGIVAGGLVGCSNHLKTNIVSQSSSDSSKMPRKEAVFPRTYIDSKGNKISIEKQPQRIAMVAFPLVETMFALNAPPVAAPQVTVMTQWDSLKPYLAANSLIDLGSQTSINLEKLLDVEPELIIGTRYNEEIYDELSKIAPVVLLDTQPLSLDWRSVPREIAKVIGKEQDAEMRIAQLELLIVQSRDKLLPYQEETFAFLALADKGSFGIYGKQNYPAYFDDQSGLGLHVPNGYPEKTGRISLERLAELNPDHIFLMKVPGIEKKMEDLKGNSIWSALQAVKRGHVYFLDRSGFTVGIVATEYGVKSVVKTLAK</sequence>
<organism evidence="6 7">
    <name type="scientific">Pelosinus propionicus DSM 13327</name>
    <dbReference type="NCBI Taxonomy" id="1123291"/>
    <lineage>
        <taxon>Bacteria</taxon>
        <taxon>Bacillati</taxon>
        <taxon>Bacillota</taxon>
        <taxon>Negativicutes</taxon>
        <taxon>Selenomonadales</taxon>
        <taxon>Sporomusaceae</taxon>
        <taxon>Pelosinus</taxon>
    </lineage>
</organism>
<dbReference type="GO" id="GO:1901678">
    <property type="term" value="P:iron coordination entity transport"/>
    <property type="evidence" value="ECO:0007669"/>
    <property type="project" value="UniProtKB-ARBA"/>
</dbReference>
<dbReference type="AlphaFoldDB" id="A0A1I4IIC7"/>
<dbReference type="STRING" id="1123291.SAMN04490355_100839"/>
<protein>
    <submittedName>
        <fullName evidence="6">Iron complex transport system substrate-binding protein</fullName>
    </submittedName>
</protein>
<feature type="domain" description="Fe/B12 periplasmic-binding" evidence="5">
    <location>
        <begin position="67"/>
        <end position="323"/>
    </location>
</feature>
<accession>A0A1I4IIC7</accession>
<dbReference type="InterPro" id="IPR002491">
    <property type="entry name" value="ABC_transptr_periplasmic_BD"/>
</dbReference>
<dbReference type="CDD" id="cd01146">
    <property type="entry name" value="FhuD"/>
    <property type="match status" value="1"/>
</dbReference>
<dbReference type="PANTHER" id="PTHR30532">
    <property type="entry name" value="IRON III DICITRATE-BINDING PERIPLASMIC PROTEIN"/>
    <property type="match status" value="1"/>
</dbReference>
<dbReference type="Pfam" id="PF01497">
    <property type="entry name" value="Peripla_BP_2"/>
    <property type="match status" value="1"/>
</dbReference>
<comment type="subcellular location">
    <subcellularLocation>
        <location evidence="1">Cell envelope</location>
    </subcellularLocation>
</comment>
<proteinExistence type="inferred from homology"/>
<evidence type="ECO:0000259" key="5">
    <source>
        <dbReference type="PROSITE" id="PS50983"/>
    </source>
</evidence>
<dbReference type="Gene3D" id="3.40.50.1980">
    <property type="entry name" value="Nitrogenase molybdenum iron protein domain"/>
    <property type="match status" value="2"/>
</dbReference>
<dbReference type="EMBL" id="FOTS01000008">
    <property type="protein sequence ID" value="SFL53536.1"/>
    <property type="molecule type" value="Genomic_DNA"/>
</dbReference>
<reference evidence="7" key="1">
    <citation type="submission" date="2016-10" db="EMBL/GenBank/DDBJ databases">
        <authorList>
            <person name="Varghese N."/>
            <person name="Submissions S."/>
        </authorList>
    </citation>
    <scope>NUCLEOTIDE SEQUENCE [LARGE SCALE GENOMIC DNA]</scope>
    <source>
        <strain evidence="7">DSM 13327</strain>
    </source>
</reference>
<keyword evidence="3" id="KW-0813">Transport</keyword>
<dbReference type="OrthoDB" id="9793175at2"/>
<dbReference type="PANTHER" id="PTHR30532:SF24">
    <property type="entry name" value="FERRIC ENTEROBACTIN-BINDING PERIPLASMIC PROTEIN FEPB"/>
    <property type="match status" value="1"/>
</dbReference>
<dbReference type="RefSeq" id="WP_090933841.1">
    <property type="nucleotide sequence ID" value="NZ_FOTS01000008.1"/>
</dbReference>
<comment type="similarity">
    <text evidence="2">Belongs to the bacterial solute-binding protein 8 family.</text>
</comment>
<keyword evidence="7" id="KW-1185">Reference proteome</keyword>
<gene>
    <name evidence="6" type="ORF">SAMN04490355_100839</name>
</gene>
<dbReference type="PROSITE" id="PS51257">
    <property type="entry name" value="PROKAR_LIPOPROTEIN"/>
    <property type="match status" value="1"/>
</dbReference>
<evidence type="ECO:0000256" key="1">
    <source>
        <dbReference type="ARBA" id="ARBA00004196"/>
    </source>
</evidence>
<dbReference type="SUPFAM" id="SSF53807">
    <property type="entry name" value="Helical backbone' metal receptor"/>
    <property type="match status" value="1"/>
</dbReference>
<evidence type="ECO:0000313" key="6">
    <source>
        <dbReference type="EMBL" id="SFL53536.1"/>
    </source>
</evidence>
<keyword evidence="4" id="KW-0732">Signal</keyword>